<reference evidence="7 8" key="2">
    <citation type="submission" date="2018-11" db="EMBL/GenBank/DDBJ databases">
        <authorList>
            <consortium name="Pathogen Informatics"/>
        </authorList>
    </citation>
    <scope>NUCLEOTIDE SEQUENCE [LARGE SCALE GENOMIC DNA]</scope>
</reference>
<dbReference type="OrthoDB" id="1919692at2759"/>
<dbReference type="InterPro" id="IPR013083">
    <property type="entry name" value="Znf_RING/FYVE/PHD"/>
</dbReference>
<protein>
    <submittedName>
        <fullName evidence="9">PHD-type domain-containing protein</fullName>
    </submittedName>
</protein>
<keyword evidence="1" id="KW-0479">Metal-binding</keyword>
<dbReference type="CDD" id="cd15533">
    <property type="entry name" value="PHD1_PHF12"/>
    <property type="match status" value="1"/>
</dbReference>
<dbReference type="PROSITE" id="PS50016">
    <property type="entry name" value="ZF_PHD_2"/>
    <property type="match status" value="1"/>
</dbReference>
<dbReference type="CDD" id="cd15534">
    <property type="entry name" value="PHD2_PHF12_Rco1"/>
    <property type="match status" value="1"/>
</dbReference>
<feature type="region of interest" description="Disordered" evidence="5">
    <location>
        <begin position="394"/>
        <end position="421"/>
    </location>
</feature>
<evidence type="ECO:0000256" key="2">
    <source>
        <dbReference type="ARBA" id="ARBA00022771"/>
    </source>
</evidence>
<evidence type="ECO:0000313" key="7">
    <source>
        <dbReference type="EMBL" id="VDK56883.1"/>
    </source>
</evidence>
<feature type="domain" description="PHD-type" evidence="6">
    <location>
        <begin position="152"/>
        <end position="204"/>
    </location>
</feature>
<dbReference type="GO" id="GO:0000122">
    <property type="term" value="P:negative regulation of transcription by RNA polymerase II"/>
    <property type="evidence" value="ECO:0007669"/>
    <property type="project" value="TreeGrafter"/>
</dbReference>
<evidence type="ECO:0000256" key="4">
    <source>
        <dbReference type="PROSITE-ProRule" id="PRU00146"/>
    </source>
</evidence>
<evidence type="ECO:0000313" key="9">
    <source>
        <dbReference type="WBParaSite" id="ASIM_0001670401-mRNA-1"/>
    </source>
</evidence>
<accession>A0A0M3K6W3</accession>
<dbReference type="SUPFAM" id="SSF57903">
    <property type="entry name" value="FYVE/PHD zinc finger"/>
    <property type="match status" value="2"/>
</dbReference>
<dbReference type="Proteomes" id="UP000267096">
    <property type="component" value="Unassembled WGS sequence"/>
</dbReference>
<reference evidence="9" key="1">
    <citation type="submission" date="2017-02" db="UniProtKB">
        <authorList>
            <consortium name="WormBaseParasite"/>
        </authorList>
    </citation>
    <scope>IDENTIFICATION</scope>
</reference>
<evidence type="ECO:0000256" key="1">
    <source>
        <dbReference type="ARBA" id="ARBA00022723"/>
    </source>
</evidence>
<keyword evidence="8" id="KW-1185">Reference proteome</keyword>
<name>A0A0M3K6W3_ANISI</name>
<dbReference type="InterPro" id="IPR001965">
    <property type="entry name" value="Znf_PHD"/>
</dbReference>
<dbReference type="GO" id="GO:0070822">
    <property type="term" value="C:Sin3-type complex"/>
    <property type="evidence" value="ECO:0007669"/>
    <property type="project" value="TreeGrafter"/>
</dbReference>
<feature type="compositionally biased region" description="Basic and acidic residues" evidence="5">
    <location>
        <begin position="394"/>
        <end position="414"/>
    </location>
</feature>
<sequence>MWVMCRGVKEGGELLCCDRCPASFHLMCHEPAIERNTIPTGKWLCNRCTHAIANNDSNIKGTKRALKSLTQEDGAILTEKGRNEAAMISIFERLDTLNAGDKNAHENALSVLADAALSINAEQFQLPLTINKHIVNVPYQDMYPARAAAPSTAICHLCSKGSEDASSSLLKCDFCPLCYHLDCLNPPLTVPPKDRWMCPAHVEHFTDRKLLKSISITERMKLWQKHARQPVEDLTVKLRFIDKTKSDRSNASILQRNCAEVNQLIGNSSRLFQIGRKRHRIPKGVKDLYVKRWKFWKKDEFSTREEQGDWFDALLHMQRMRCLADAVPSTSASSETATSSRIDSHSLVSNDDHVKKELITDDANKSSVSSASDHKFSKIKVESLDKLNLDEENTKKTKSDVTSHVSDEQLLGKESDDDDQEWEVNEADGDKDMMKRLERECVRLMSSKSRNKEQQLLGALAYQRLQQINSCSNQVNSTIISPKQFLRFDPQVLRRNQPILAVLKADGSDAYPIQQMITSLGVDSNCLIDLSRTCSSCTAIASHHADLIFNRARRRFELSPIGMECVCVDGILYSENPTRRHLKSMNLYSCSCTSSAFSQITPLSKSAPLKHGSIIKIGCIRFLFASFF</sequence>
<keyword evidence="3" id="KW-0862">Zinc</keyword>
<keyword evidence="2 4" id="KW-0863">Zinc-finger</keyword>
<dbReference type="WBParaSite" id="ASIM_0001670401-mRNA-1">
    <property type="protein sequence ID" value="ASIM_0001670401-mRNA-1"/>
    <property type="gene ID" value="ASIM_0001670401"/>
</dbReference>
<dbReference type="GO" id="GO:0008270">
    <property type="term" value="F:zinc ion binding"/>
    <property type="evidence" value="ECO:0007669"/>
    <property type="project" value="UniProtKB-KW"/>
</dbReference>
<dbReference type="PANTHER" id="PTHR46309:SF1">
    <property type="entry name" value="PHD FINGER PROTEIN 12"/>
    <property type="match status" value="1"/>
</dbReference>
<dbReference type="GO" id="GO:0003714">
    <property type="term" value="F:transcription corepressor activity"/>
    <property type="evidence" value="ECO:0007669"/>
    <property type="project" value="InterPro"/>
</dbReference>
<dbReference type="InterPro" id="IPR019787">
    <property type="entry name" value="Znf_PHD-finger"/>
</dbReference>
<gene>
    <name evidence="7" type="ORF">ASIM_LOCUS16111</name>
</gene>
<dbReference type="PANTHER" id="PTHR46309">
    <property type="entry name" value="PHD FINGER PROTEIN 12"/>
    <property type="match status" value="1"/>
</dbReference>
<dbReference type="InterPro" id="IPR011011">
    <property type="entry name" value="Znf_FYVE_PHD"/>
</dbReference>
<dbReference type="InterPro" id="IPR042163">
    <property type="entry name" value="PHF12"/>
</dbReference>
<dbReference type="Gene3D" id="3.30.40.10">
    <property type="entry name" value="Zinc/RING finger domain, C3HC4 (zinc finger)"/>
    <property type="match status" value="2"/>
</dbReference>
<dbReference type="Pfam" id="PF00628">
    <property type="entry name" value="PHD"/>
    <property type="match status" value="2"/>
</dbReference>
<dbReference type="SMART" id="SM00249">
    <property type="entry name" value="PHD"/>
    <property type="match status" value="2"/>
</dbReference>
<dbReference type="AlphaFoldDB" id="A0A0M3K6W3"/>
<evidence type="ECO:0000256" key="3">
    <source>
        <dbReference type="ARBA" id="ARBA00022833"/>
    </source>
</evidence>
<organism evidence="9">
    <name type="scientific">Anisakis simplex</name>
    <name type="common">Herring worm</name>
    <dbReference type="NCBI Taxonomy" id="6269"/>
    <lineage>
        <taxon>Eukaryota</taxon>
        <taxon>Metazoa</taxon>
        <taxon>Ecdysozoa</taxon>
        <taxon>Nematoda</taxon>
        <taxon>Chromadorea</taxon>
        <taxon>Rhabditida</taxon>
        <taxon>Spirurina</taxon>
        <taxon>Ascaridomorpha</taxon>
        <taxon>Ascaridoidea</taxon>
        <taxon>Anisakidae</taxon>
        <taxon>Anisakis</taxon>
        <taxon>Anisakis simplex complex</taxon>
    </lineage>
</organism>
<evidence type="ECO:0000259" key="6">
    <source>
        <dbReference type="PROSITE" id="PS50016"/>
    </source>
</evidence>
<dbReference type="EMBL" id="UYRR01032815">
    <property type="protein sequence ID" value="VDK56883.1"/>
    <property type="molecule type" value="Genomic_DNA"/>
</dbReference>
<evidence type="ECO:0000313" key="8">
    <source>
        <dbReference type="Proteomes" id="UP000267096"/>
    </source>
</evidence>
<evidence type="ECO:0000256" key="5">
    <source>
        <dbReference type="SAM" id="MobiDB-lite"/>
    </source>
</evidence>
<proteinExistence type="predicted"/>